<dbReference type="Proteomes" id="UP000760668">
    <property type="component" value="Unassembled WGS sequence"/>
</dbReference>
<reference evidence="1" key="1">
    <citation type="journal article" date="2021" name="PeerJ">
        <title>Extensive microbial diversity within the chicken gut microbiome revealed by metagenomics and culture.</title>
        <authorList>
            <person name="Gilroy R."/>
            <person name="Ravi A."/>
            <person name="Getino M."/>
            <person name="Pursley I."/>
            <person name="Horton D.L."/>
            <person name="Alikhan N.F."/>
            <person name="Baker D."/>
            <person name="Gharbi K."/>
            <person name="Hall N."/>
            <person name="Watson M."/>
            <person name="Adriaenssens E.M."/>
            <person name="Foster-Nyarko E."/>
            <person name="Jarju S."/>
            <person name="Secka A."/>
            <person name="Antonio M."/>
            <person name="Oren A."/>
            <person name="Chaudhuri R.R."/>
            <person name="La Ragione R."/>
            <person name="Hildebrand F."/>
            <person name="Pallen M.J."/>
        </authorList>
    </citation>
    <scope>NUCLEOTIDE SEQUENCE</scope>
    <source>
        <strain evidence="1">CHK179-5677</strain>
    </source>
</reference>
<proteinExistence type="predicted"/>
<dbReference type="EMBL" id="DYUC01000106">
    <property type="protein sequence ID" value="HJG87467.1"/>
    <property type="molecule type" value="Genomic_DNA"/>
</dbReference>
<accession>A0A921MNH2</accession>
<gene>
    <name evidence="1" type="ORF">K8V01_10675</name>
</gene>
<dbReference type="AlphaFoldDB" id="A0A921MNH2"/>
<name>A0A921MNH2_9FIRM</name>
<dbReference type="RefSeq" id="WP_304248326.1">
    <property type="nucleotide sequence ID" value="NZ_DYUC01000106.1"/>
</dbReference>
<sequence length="466" mass="52121">MDFLYWMGKAVKGMFQSAPTAPGELQVSEKMANAITNWLLAFYQQPAWLEKGYRVTNTPISVTDYMSTLACNEIAMSAGASARGNWINDQLARFLLPQLKNAVQLAGAGGRVVVKPYPSGRNIYCEIVPADRIYPTRISGAGVTEAGFFTDFAILRGRKVVRVEAFDLQPDGLYIQNRAYWYNAGDALGGELALTEVPEWAGLEPEVVIRGVDRPLFGELRMPMANTVDETSKLPVSMYARATDTMAELDRIYSEFLWEIHTGKRKRIVDRTAIRPDKVTGGGVPFKDQVTDLYLTMDLTGDMGQGDPFRDYTPTLRVEDYQKAIDIQCRLLERQTGFSPGTFSFDIKTGRMTATQVVSDDKETYNTTKAIQENGLRQGLLDLMYAYDVYATLYGLAPTGAFDPSVSFGDSIFEDTGVEFARRKGLVDSGYLRPELLVGWYFGVSEQEAREKYMPEPSPMLRFPEE</sequence>
<comment type="caution">
    <text evidence="1">The sequence shown here is derived from an EMBL/GenBank/DDBJ whole genome shotgun (WGS) entry which is preliminary data.</text>
</comment>
<organism evidence="1 2">
    <name type="scientific">Pseudoflavonifractor capillosus</name>
    <dbReference type="NCBI Taxonomy" id="106588"/>
    <lineage>
        <taxon>Bacteria</taxon>
        <taxon>Bacillati</taxon>
        <taxon>Bacillota</taxon>
        <taxon>Clostridia</taxon>
        <taxon>Eubacteriales</taxon>
        <taxon>Oscillospiraceae</taxon>
        <taxon>Pseudoflavonifractor</taxon>
    </lineage>
</organism>
<protein>
    <recommendedName>
        <fullName evidence="3">Phage portal protein, putative, A118 family</fullName>
    </recommendedName>
</protein>
<evidence type="ECO:0000313" key="2">
    <source>
        <dbReference type="Proteomes" id="UP000760668"/>
    </source>
</evidence>
<evidence type="ECO:0000313" key="1">
    <source>
        <dbReference type="EMBL" id="HJG87467.1"/>
    </source>
</evidence>
<evidence type="ECO:0008006" key="3">
    <source>
        <dbReference type="Google" id="ProtNLM"/>
    </source>
</evidence>
<reference evidence="1" key="2">
    <citation type="submission" date="2021-09" db="EMBL/GenBank/DDBJ databases">
        <authorList>
            <person name="Gilroy R."/>
        </authorList>
    </citation>
    <scope>NUCLEOTIDE SEQUENCE</scope>
    <source>
        <strain evidence="1">CHK179-5677</strain>
    </source>
</reference>